<dbReference type="InterPro" id="IPR030470">
    <property type="entry name" value="UbiA_prenylTrfase_CS"/>
</dbReference>
<keyword evidence="5 11" id="KW-0812">Transmembrane</keyword>
<dbReference type="GO" id="GO:0008495">
    <property type="term" value="F:protoheme IX farnesyltransferase activity"/>
    <property type="evidence" value="ECO:0007669"/>
    <property type="project" value="InterPro"/>
</dbReference>
<feature type="transmembrane region" description="Helical" evidence="11">
    <location>
        <begin position="283"/>
        <end position="304"/>
    </location>
</feature>
<comment type="pathway">
    <text evidence="2">Porphyrin-containing compound metabolism; heme O biosynthesis; heme O from protoheme: step 1/1.</text>
</comment>
<evidence type="ECO:0000256" key="1">
    <source>
        <dbReference type="ARBA" id="ARBA00004651"/>
    </source>
</evidence>
<name>A0A6J7FZW3_9ZZZZ</name>
<feature type="transmembrane region" description="Helical" evidence="11">
    <location>
        <begin position="165"/>
        <end position="190"/>
    </location>
</feature>
<dbReference type="InterPro" id="IPR000537">
    <property type="entry name" value="UbiA_prenyltransferase"/>
</dbReference>
<dbReference type="Gene3D" id="1.10.357.140">
    <property type="entry name" value="UbiA prenyltransferase"/>
    <property type="match status" value="1"/>
</dbReference>
<feature type="transmembrane region" description="Helical" evidence="11">
    <location>
        <begin position="20"/>
        <end position="46"/>
    </location>
</feature>
<dbReference type="PANTHER" id="PTHR43448:SF7">
    <property type="entry name" value="4-HYDROXYBENZOATE SOLANESYLTRANSFERASE"/>
    <property type="match status" value="1"/>
</dbReference>
<evidence type="ECO:0000256" key="8">
    <source>
        <dbReference type="ARBA" id="ARBA00023136"/>
    </source>
</evidence>
<gene>
    <name evidence="12" type="ORF">UFOPK3516_00869</name>
</gene>
<feature type="transmembrane region" description="Helical" evidence="11">
    <location>
        <begin position="98"/>
        <end position="118"/>
    </location>
</feature>
<dbReference type="InterPro" id="IPR044878">
    <property type="entry name" value="UbiA_sf"/>
</dbReference>
<proteinExistence type="inferred from homology"/>
<evidence type="ECO:0000256" key="3">
    <source>
        <dbReference type="ARBA" id="ARBA00022475"/>
    </source>
</evidence>
<keyword evidence="3" id="KW-1003">Cell membrane</keyword>
<dbReference type="HAMAP" id="MF_00154">
    <property type="entry name" value="CyoE_CtaB"/>
    <property type="match status" value="1"/>
</dbReference>
<feature type="transmembrane region" description="Helical" evidence="11">
    <location>
        <begin position="124"/>
        <end position="144"/>
    </location>
</feature>
<dbReference type="CDD" id="cd13957">
    <property type="entry name" value="PT_UbiA_Cox10"/>
    <property type="match status" value="1"/>
</dbReference>
<dbReference type="Pfam" id="PF01040">
    <property type="entry name" value="UbiA"/>
    <property type="match status" value="1"/>
</dbReference>
<protein>
    <recommendedName>
        <fullName evidence="9">Protoheme IX farnesyltransferase</fullName>
    </recommendedName>
    <alternativeName>
        <fullName evidence="10">Heme B farnesyltransferase</fullName>
    </alternativeName>
</protein>
<feature type="transmembrane region" description="Helical" evidence="11">
    <location>
        <begin position="238"/>
        <end position="263"/>
    </location>
</feature>
<evidence type="ECO:0000256" key="9">
    <source>
        <dbReference type="ARBA" id="ARBA00040810"/>
    </source>
</evidence>
<reference evidence="12" key="1">
    <citation type="submission" date="2020-05" db="EMBL/GenBank/DDBJ databases">
        <authorList>
            <person name="Chiriac C."/>
            <person name="Salcher M."/>
            <person name="Ghai R."/>
            <person name="Kavagutti S V."/>
        </authorList>
    </citation>
    <scope>NUCLEOTIDE SEQUENCE</scope>
</reference>
<keyword evidence="4" id="KW-0808">Transferase</keyword>
<evidence type="ECO:0000256" key="5">
    <source>
        <dbReference type="ARBA" id="ARBA00022692"/>
    </source>
</evidence>
<evidence type="ECO:0000256" key="4">
    <source>
        <dbReference type="ARBA" id="ARBA00022679"/>
    </source>
</evidence>
<dbReference type="NCBIfam" id="NF003349">
    <property type="entry name" value="PRK04375.1-2"/>
    <property type="match status" value="1"/>
</dbReference>
<dbReference type="InterPro" id="IPR006369">
    <property type="entry name" value="Protohaem_IX_farnesylTrfase"/>
</dbReference>
<dbReference type="AlphaFoldDB" id="A0A6J7FZW3"/>
<evidence type="ECO:0000256" key="6">
    <source>
        <dbReference type="ARBA" id="ARBA00022989"/>
    </source>
</evidence>
<dbReference type="GO" id="GO:0006783">
    <property type="term" value="P:heme biosynthetic process"/>
    <property type="evidence" value="ECO:0007669"/>
    <property type="project" value="UniProtKB-KW"/>
</dbReference>
<dbReference type="PANTHER" id="PTHR43448">
    <property type="entry name" value="PROTOHEME IX FARNESYLTRANSFERASE, MITOCHONDRIAL"/>
    <property type="match status" value="1"/>
</dbReference>
<evidence type="ECO:0000256" key="2">
    <source>
        <dbReference type="ARBA" id="ARBA00004919"/>
    </source>
</evidence>
<organism evidence="12">
    <name type="scientific">freshwater metagenome</name>
    <dbReference type="NCBI Taxonomy" id="449393"/>
    <lineage>
        <taxon>unclassified sequences</taxon>
        <taxon>metagenomes</taxon>
        <taxon>ecological metagenomes</taxon>
    </lineage>
</organism>
<keyword evidence="7" id="KW-0350">Heme biosynthesis</keyword>
<feature type="transmembrane region" description="Helical" evidence="11">
    <location>
        <begin position="210"/>
        <end position="231"/>
    </location>
</feature>
<accession>A0A6J7FZW3</accession>
<dbReference type="FunFam" id="1.10.357.140:FF:000001">
    <property type="entry name" value="Protoheme IX farnesyltransferase"/>
    <property type="match status" value="1"/>
</dbReference>
<dbReference type="EMBL" id="CAFBMB010000056">
    <property type="protein sequence ID" value="CAB4899618.1"/>
    <property type="molecule type" value="Genomic_DNA"/>
</dbReference>
<keyword evidence="6 11" id="KW-1133">Transmembrane helix</keyword>
<dbReference type="PROSITE" id="PS00943">
    <property type="entry name" value="UBIA"/>
    <property type="match status" value="1"/>
</dbReference>
<dbReference type="GO" id="GO:0005886">
    <property type="term" value="C:plasma membrane"/>
    <property type="evidence" value="ECO:0007669"/>
    <property type="project" value="UniProtKB-SubCell"/>
</dbReference>
<evidence type="ECO:0000256" key="7">
    <source>
        <dbReference type="ARBA" id="ARBA00023133"/>
    </source>
</evidence>
<evidence type="ECO:0000313" key="12">
    <source>
        <dbReference type="EMBL" id="CAB4899618.1"/>
    </source>
</evidence>
<keyword evidence="8 11" id="KW-0472">Membrane</keyword>
<feature type="transmembrane region" description="Helical" evidence="11">
    <location>
        <begin position="52"/>
        <end position="77"/>
    </location>
</feature>
<sequence length="311" mass="34005">MSSSQTFVSAPLRVGFRRKIAAYLALTKPRVMELLLAVTIPTMFLAQQGVPHLLLVLVTLIGGAMSAGSAGAFNCVIDRDIDRVMHRTEARPLVTGEVSTREAVIFASTLAVVSTVWFGFLTNWLAAGLSLGAILFYVLVYSLLLKRRTPQNIVWGGAAGGFPVLIGWATVTGSLALTPIVLFLIIFLWTPPHYWPLSWKYREDYQNAQVPMLTVVRGPITVGLQIVLYAWATLAASLVLIPVANMGVIYVLLALGLGGAFVVESHRLYQGIVSNRDVSPMRLFHFSNAYLALLFVGIALDALWHVQIALW</sequence>
<evidence type="ECO:0000256" key="10">
    <source>
        <dbReference type="ARBA" id="ARBA00042475"/>
    </source>
</evidence>
<evidence type="ECO:0000256" key="11">
    <source>
        <dbReference type="SAM" id="Phobius"/>
    </source>
</evidence>
<comment type="subcellular location">
    <subcellularLocation>
        <location evidence="1">Cell membrane</location>
        <topology evidence="1">Multi-pass membrane protein</topology>
    </subcellularLocation>
</comment>
<dbReference type="NCBIfam" id="TIGR01473">
    <property type="entry name" value="cyoE_ctaB"/>
    <property type="match status" value="1"/>
</dbReference>